<keyword evidence="5 12" id="KW-0997">Cell inner membrane</keyword>
<dbReference type="Proteomes" id="UP000029392">
    <property type="component" value="Unassembled WGS sequence"/>
</dbReference>
<evidence type="ECO:0000256" key="13">
    <source>
        <dbReference type="PIRSR" id="PIRSR006247-1"/>
    </source>
</evidence>
<evidence type="ECO:0000256" key="1">
    <source>
        <dbReference type="ARBA" id="ARBA00004429"/>
    </source>
</evidence>
<evidence type="ECO:0000256" key="8">
    <source>
        <dbReference type="ARBA" id="ARBA00022958"/>
    </source>
</evidence>
<dbReference type="OrthoDB" id="9810952at2"/>
<feature type="binding site" evidence="13">
    <location>
        <position position="223"/>
    </location>
    <ligand>
        <name>K(+)</name>
        <dbReference type="ChEBI" id="CHEBI:29103"/>
    </ligand>
</feature>
<feature type="binding site" evidence="13">
    <location>
        <position position="321"/>
    </location>
    <ligand>
        <name>K(+)</name>
        <dbReference type="ChEBI" id="CHEBI:29103"/>
    </ligand>
</feature>
<comment type="caution">
    <text evidence="15">The sequence shown here is derived from an EMBL/GenBank/DDBJ whole genome shotgun (WGS) entry which is preliminary data.</text>
</comment>
<dbReference type="PIRSF" id="PIRSF006247">
    <property type="entry name" value="TrkH"/>
    <property type="match status" value="1"/>
</dbReference>
<feature type="transmembrane region" description="Helical" evidence="14">
    <location>
        <begin position="135"/>
        <end position="155"/>
    </location>
</feature>
<feature type="transmembrane region" description="Helical" evidence="14">
    <location>
        <begin position="335"/>
        <end position="356"/>
    </location>
</feature>
<keyword evidence="7 14" id="KW-0812">Transmembrane</keyword>
<dbReference type="eggNOG" id="COG0168">
    <property type="taxonomic scope" value="Bacteria"/>
</dbReference>
<feature type="binding site" evidence="13">
    <location>
        <position position="114"/>
    </location>
    <ligand>
        <name>K(+)</name>
        <dbReference type="ChEBI" id="CHEBI:29103"/>
    </ligand>
</feature>
<evidence type="ECO:0000256" key="11">
    <source>
        <dbReference type="ARBA" id="ARBA00023136"/>
    </source>
</evidence>
<reference evidence="15 16" key="1">
    <citation type="submission" date="2013-09" db="EMBL/GenBank/DDBJ databases">
        <title>Genome sequencing of Arenimonas malthae.</title>
        <authorList>
            <person name="Chen F."/>
            <person name="Wang G."/>
        </authorList>
    </citation>
    <scope>NUCLEOTIDE SEQUENCE [LARGE SCALE GENOMIC DNA]</scope>
    <source>
        <strain evidence="15 16">CC-JY-1</strain>
    </source>
</reference>
<dbReference type="RefSeq" id="WP_043801425.1">
    <property type="nucleotide sequence ID" value="NZ_AVCH01000084.1"/>
</dbReference>
<name>A0A091BGZ3_9GAMM</name>
<keyword evidence="6 12" id="KW-0633">Potassium transport</keyword>
<dbReference type="EMBL" id="AVCH01000084">
    <property type="protein sequence ID" value="KFN50822.1"/>
    <property type="molecule type" value="Genomic_DNA"/>
</dbReference>
<feature type="transmembrane region" description="Helical" evidence="14">
    <location>
        <begin position="12"/>
        <end position="34"/>
    </location>
</feature>
<keyword evidence="10 12" id="KW-0406">Ion transport</keyword>
<proteinExistence type="inferred from homology"/>
<dbReference type="PANTHER" id="PTHR32024">
    <property type="entry name" value="TRK SYSTEM POTASSIUM UPTAKE PROTEIN TRKG-RELATED"/>
    <property type="match status" value="1"/>
</dbReference>
<comment type="subcellular location">
    <subcellularLocation>
        <location evidence="1 12">Cell inner membrane</location>
        <topology evidence="1 12">Multi-pass membrane protein</topology>
    </subcellularLocation>
</comment>
<evidence type="ECO:0000256" key="9">
    <source>
        <dbReference type="ARBA" id="ARBA00022989"/>
    </source>
</evidence>
<keyword evidence="11 12" id="KW-0472">Membrane</keyword>
<evidence type="ECO:0000256" key="2">
    <source>
        <dbReference type="ARBA" id="ARBA00009137"/>
    </source>
</evidence>
<keyword evidence="3 12" id="KW-0813">Transport</keyword>
<dbReference type="InterPro" id="IPR003445">
    <property type="entry name" value="Cat_transpt"/>
</dbReference>
<evidence type="ECO:0000256" key="14">
    <source>
        <dbReference type="SAM" id="Phobius"/>
    </source>
</evidence>
<accession>A0A091BGZ3</accession>
<dbReference type="PATRIC" id="fig|1384054.3.peg.881"/>
<comment type="function">
    <text evidence="12">Low-affinity potassium transport system. Interacts with Trk system potassium uptake protein TrkA.</text>
</comment>
<evidence type="ECO:0000313" key="16">
    <source>
        <dbReference type="Proteomes" id="UP000029392"/>
    </source>
</evidence>
<evidence type="ECO:0000256" key="4">
    <source>
        <dbReference type="ARBA" id="ARBA00022475"/>
    </source>
</evidence>
<keyword evidence="13" id="KW-0479">Metal-binding</keyword>
<dbReference type="InterPro" id="IPR004772">
    <property type="entry name" value="TrkH"/>
</dbReference>
<dbReference type="GO" id="GO:0005886">
    <property type="term" value="C:plasma membrane"/>
    <property type="evidence" value="ECO:0007669"/>
    <property type="project" value="UniProtKB-SubCell"/>
</dbReference>
<sequence length="485" mass="52158">MTQRFRAIQRILGVIIVLSSLSKLPPALLALAWGEKGTPSVFFGSFLVSFVVGAVLWATARNVIYDLRLRDGFLIVTLTWVFASLVSALPFVHGPPYLSYADAIFEATSGLTTTGATVITGLDELPRSVLFYRQLLQFLGGMGIVILAVAILPMLKIGGTQLFRAESTGPTKDTKLTPRIAETAKALWGVYFGLTLLCAASFWVAGMDLFDAIGHAMSTVSTGGFSTYDAGFQQWDSPVLEWIAIAFMLLGGINFGLHFVAWRRASLDVYSSDSELRAFLRIVLGFSLLVSLTLWLGGDFAALGESVRMATFQVVSNITTTGFVMPGFDQWTGPAPVILVTIAAIGGCSGSTVGGIKVARVVMVVRQGWREIKQLVHPKAQFLVKMGGRRVSESVVLSVSGFIAIWMLVFMALLVGMSASGLDLESAYGATMATLANSGPGLGETAYSFSTVNDVAIWLGTLGMILGRLEVFSLLVLLTPQFWRE</sequence>
<feature type="binding site" evidence="13">
    <location>
        <position position="320"/>
    </location>
    <ligand>
        <name>K(+)</name>
        <dbReference type="ChEBI" id="CHEBI:29103"/>
    </ligand>
</feature>
<feature type="transmembrane region" description="Helical" evidence="14">
    <location>
        <begin position="72"/>
        <end position="92"/>
    </location>
</feature>
<feature type="transmembrane region" description="Helical" evidence="14">
    <location>
        <begin position="455"/>
        <end position="478"/>
    </location>
</feature>
<protein>
    <recommendedName>
        <fullName evidence="12">Trk system potassium uptake protein</fullName>
    </recommendedName>
</protein>
<organism evidence="15 16">
    <name type="scientific">Arenimonas malthae CC-JY-1</name>
    <dbReference type="NCBI Taxonomy" id="1384054"/>
    <lineage>
        <taxon>Bacteria</taxon>
        <taxon>Pseudomonadati</taxon>
        <taxon>Pseudomonadota</taxon>
        <taxon>Gammaproteobacteria</taxon>
        <taxon>Lysobacterales</taxon>
        <taxon>Lysobacteraceae</taxon>
        <taxon>Arenimonas</taxon>
    </lineage>
</organism>
<keyword evidence="4 12" id="KW-1003">Cell membrane</keyword>
<dbReference type="PANTHER" id="PTHR32024:SF2">
    <property type="entry name" value="TRK SYSTEM POTASSIUM UPTAKE PROTEIN TRKG-RELATED"/>
    <property type="match status" value="1"/>
</dbReference>
<dbReference type="Pfam" id="PF02386">
    <property type="entry name" value="TrkH"/>
    <property type="match status" value="1"/>
</dbReference>
<comment type="similarity">
    <text evidence="2 12">Belongs to the TrkH potassium transport family.</text>
</comment>
<evidence type="ECO:0000256" key="12">
    <source>
        <dbReference type="PIRNR" id="PIRNR006247"/>
    </source>
</evidence>
<dbReference type="AlphaFoldDB" id="A0A091BGZ3"/>
<evidence type="ECO:0000256" key="7">
    <source>
        <dbReference type="ARBA" id="ARBA00022692"/>
    </source>
</evidence>
<feature type="binding site" evidence="13">
    <location>
        <position position="113"/>
    </location>
    <ligand>
        <name>K(+)</name>
        <dbReference type="ChEBI" id="CHEBI:29103"/>
    </ligand>
</feature>
<feature type="transmembrane region" description="Helical" evidence="14">
    <location>
        <begin position="239"/>
        <end position="257"/>
    </location>
</feature>
<evidence type="ECO:0000256" key="5">
    <source>
        <dbReference type="ARBA" id="ARBA00022519"/>
    </source>
</evidence>
<feature type="transmembrane region" description="Helical" evidence="14">
    <location>
        <begin position="40"/>
        <end position="60"/>
    </location>
</feature>
<keyword evidence="9 14" id="KW-1133">Transmembrane helix</keyword>
<feature type="transmembrane region" description="Helical" evidence="14">
    <location>
        <begin position="186"/>
        <end position="205"/>
    </location>
</feature>
<feature type="binding site" evidence="13">
    <location>
        <position position="437"/>
    </location>
    <ligand>
        <name>K(+)</name>
        <dbReference type="ChEBI" id="CHEBI:29103"/>
    </ligand>
</feature>
<evidence type="ECO:0000256" key="10">
    <source>
        <dbReference type="ARBA" id="ARBA00023065"/>
    </source>
</evidence>
<evidence type="ECO:0000313" key="15">
    <source>
        <dbReference type="EMBL" id="KFN50822.1"/>
    </source>
</evidence>
<keyword evidence="8 12" id="KW-0630">Potassium</keyword>
<dbReference type="STRING" id="1384054.N790_05005"/>
<evidence type="ECO:0000256" key="3">
    <source>
        <dbReference type="ARBA" id="ARBA00022448"/>
    </source>
</evidence>
<dbReference type="GO" id="GO:0015379">
    <property type="term" value="F:potassium:chloride symporter activity"/>
    <property type="evidence" value="ECO:0007669"/>
    <property type="project" value="InterPro"/>
</dbReference>
<feature type="transmembrane region" description="Helical" evidence="14">
    <location>
        <begin position="278"/>
        <end position="298"/>
    </location>
</feature>
<keyword evidence="16" id="KW-1185">Reference proteome</keyword>
<gene>
    <name evidence="15" type="ORF">N790_05005</name>
</gene>
<feature type="transmembrane region" description="Helical" evidence="14">
    <location>
        <begin position="395"/>
        <end position="415"/>
    </location>
</feature>
<dbReference type="GO" id="GO:0046872">
    <property type="term" value="F:metal ion binding"/>
    <property type="evidence" value="ECO:0007669"/>
    <property type="project" value="UniProtKB-KW"/>
</dbReference>
<evidence type="ECO:0000256" key="6">
    <source>
        <dbReference type="ARBA" id="ARBA00022538"/>
    </source>
</evidence>